<keyword evidence="4" id="KW-0812">Transmembrane</keyword>
<feature type="compositionally biased region" description="Basic and acidic residues" evidence="3">
    <location>
        <begin position="22"/>
        <end position="31"/>
    </location>
</feature>
<feature type="compositionally biased region" description="Basic and acidic residues" evidence="3">
    <location>
        <begin position="1"/>
        <end position="10"/>
    </location>
</feature>
<organism evidence="7 8">
    <name type="scientific">Gossypium darwinii</name>
    <name type="common">Darwin's cotton</name>
    <name type="synonym">Gossypium barbadense var. darwinii</name>
    <dbReference type="NCBI Taxonomy" id="34276"/>
    <lineage>
        <taxon>Eukaryota</taxon>
        <taxon>Viridiplantae</taxon>
        <taxon>Streptophyta</taxon>
        <taxon>Embryophyta</taxon>
        <taxon>Tracheophyta</taxon>
        <taxon>Spermatophyta</taxon>
        <taxon>Magnoliopsida</taxon>
        <taxon>eudicotyledons</taxon>
        <taxon>Gunneridae</taxon>
        <taxon>Pentapetalae</taxon>
        <taxon>rosids</taxon>
        <taxon>malvids</taxon>
        <taxon>Malvales</taxon>
        <taxon>Malvaceae</taxon>
        <taxon>Malvoideae</taxon>
        <taxon>Gossypium</taxon>
    </lineage>
</organism>
<dbReference type="Pfam" id="PF03766">
    <property type="entry name" value="Remorin_N"/>
    <property type="match status" value="1"/>
</dbReference>
<dbReference type="Proteomes" id="UP000323506">
    <property type="component" value="Chromosome A09"/>
</dbReference>
<dbReference type="PANTHER" id="PTHR31775:SF5">
    <property type="entry name" value="REMORIN 1.4"/>
    <property type="match status" value="1"/>
</dbReference>
<evidence type="ECO:0008006" key="9">
    <source>
        <dbReference type="Google" id="ProtNLM"/>
    </source>
</evidence>
<dbReference type="PANTHER" id="PTHR31775">
    <property type="entry name" value="OS02G0117200 PROTEIN"/>
    <property type="match status" value="1"/>
</dbReference>
<evidence type="ECO:0000313" key="7">
    <source>
        <dbReference type="EMBL" id="TYH03362.1"/>
    </source>
</evidence>
<name>A0A5D2FD31_GOSDA</name>
<proteinExistence type="inferred from homology"/>
<feature type="compositionally biased region" description="Basic and acidic residues" evidence="3">
    <location>
        <begin position="53"/>
        <end position="67"/>
    </location>
</feature>
<keyword evidence="4" id="KW-1133">Transmembrane helix</keyword>
<evidence type="ECO:0000256" key="4">
    <source>
        <dbReference type="SAM" id="Phobius"/>
    </source>
</evidence>
<reference evidence="7 8" key="1">
    <citation type="submission" date="2019-06" db="EMBL/GenBank/DDBJ databases">
        <title>WGS assembly of Gossypium darwinii.</title>
        <authorList>
            <person name="Chen Z.J."/>
            <person name="Sreedasyam A."/>
            <person name="Ando A."/>
            <person name="Song Q."/>
            <person name="De L."/>
            <person name="Hulse-Kemp A."/>
            <person name="Ding M."/>
            <person name="Ye W."/>
            <person name="Kirkbride R."/>
            <person name="Jenkins J."/>
            <person name="Plott C."/>
            <person name="Lovell J."/>
            <person name="Lin Y.-M."/>
            <person name="Vaughn R."/>
            <person name="Liu B."/>
            <person name="Li W."/>
            <person name="Simpson S."/>
            <person name="Scheffler B."/>
            <person name="Saski C."/>
            <person name="Grover C."/>
            <person name="Hu G."/>
            <person name="Conover J."/>
            <person name="Carlson J."/>
            <person name="Shu S."/>
            <person name="Boston L."/>
            <person name="Williams M."/>
            <person name="Peterson D."/>
            <person name="Mcgee K."/>
            <person name="Jones D."/>
            <person name="Wendel J."/>
            <person name="Stelly D."/>
            <person name="Grimwood J."/>
            <person name="Schmutz J."/>
        </authorList>
    </citation>
    <scope>NUCLEOTIDE SEQUENCE [LARGE SCALE GENOMIC DNA]</scope>
    <source>
        <strain evidence="7">1808015.09</strain>
    </source>
</reference>
<dbReference type="EMBL" id="CM017696">
    <property type="protein sequence ID" value="TYH03362.1"/>
    <property type="molecule type" value="Genomic_DNA"/>
</dbReference>
<dbReference type="Pfam" id="PF03763">
    <property type="entry name" value="Remorin_C"/>
    <property type="match status" value="1"/>
</dbReference>
<keyword evidence="4" id="KW-0472">Membrane</keyword>
<evidence type="ECO:0000259" key="6">
    <source>
        <dbReference type="Pfam" id="PF03766"/>
    </source>
</evidence>
<keyword evidence="2" id="KW-0175">Coiled coil</keyword>
<gene>
    <name evidence="7" type="ORF">ES288_A09G213500v1</name>
</gene>
<sequence>MAEEEPKKVETVTPSEQPPPEAPKDVAEEKSVIPPPPSEEKPAESAALQKAAEPTEEKSTESTVDRDTVLARVATEKRISLIKAWEESERSKAENKAHKKLSSIEAWENSKKAALEAELKKIEEKLEKQKAEYVEKMKNKIALIHKEAEEKKAMVEAKRGEDLLKAEEIAAKYRATGTTPNKVLGCFCGSNSSGLGNGIFCIFAFRMSLVWFYVVKHWPLFIILCVYIDIVLYHLEQITY</sequence>
<accession>A0A5D2FD31</accession>
<feature type="transmembrane region" description="Helical" evidence="4">
    <location>
        <begin position="218"/>
        <end position="235"/>
    </location>
</feature>
<comment type="similarity">
    <text evidence="1">Belongs to the remorin family.</text>
</comment>
<feature type="region of interest" description="Disordered" evidence="3">
    <location>
        <begin position="1"/>
        <end position="67"/>
    </location>
</feature>
<keyword evidence="8" id="KW-1185">Reference proteome</keyword>
<protein>
    <recommendedName>
        <fullName evidence="9">Remorin C-terminal domain-containing protein</fullName>
    </recommendedName>
</protein>
<dbReference type="AlphaFoldDB" id="A0A5D2FD31"/>
<evidence type="ECO:0000256" key="2">
    <source>
        <dbReference type="SAM" id="Coils"/>
    </source>
</evidence>
<evidence type="ECO:0000256" key="1">
    <source>
        <dbReference type="ARBA" id="ARBA00005711"/>
    </source>
</evidence>
<feature type="domain" description="Remorin N-terminal" evidence="6">
    <location>
        <begin position="24"/>
        <end position="73"/>
    </location>
</feature>
<evidence type="ECO:0000259" key="5">
    <source>
        <dbReference type="Pfam" id="PF03763"/>
    </source>
</evidence>
<dbReference type="InterPro" id="IPR005516">
    <property type="entry name" value="Remorin_C"/>
</dbReference>
<evidence type="ECO:0000256" key="3">
    <source>
        <dbReference type="SAM" id="MobiDB-lite"/>
    </source>
</evidence>
<feature type="domain" description="Remorin C-terminal" evidence="5">
    <location>
        <begin position="77"/>
        <end position="182"/>
    </location>
</feature>
<feature type="coiled-coil region" evidence="2">
    <location>
        <begin position="112"/>
        <end position="154"/>
    </location>
</feature>
<dbReference type="InterPro" id="IPR005518">
    <property type="entry name" value="Remorin_N"/>
</dbReference>
<evidence type="ECO:0000313" key="8">
    <source>
        <dbReference type="Proteomes" id="UP000323506"/>
    </source>
</evidence>